<dbReference type="PROSITE" id="PS51126">
    <property type="entry name" value="DILUTE"/>
    <property type="match status" value="1"/>
</dbReference>
<evidence type="ECO:0000256" key="8">
    <source>
        <dbReference type="ARBA" id="ARBA00023123"/>
    </source>
</evidence>
<dbReference type="SUPFAM" id="SSF52540">
    <property type="entry name" value="P-loop containing nucleoside triphosphate hydrolases"/>
    <property type="match status" value="3"/>
</dbReference>
<evidence type="ECO:0000313" key="17">
    <source>
        <dbReference type="RefSeq" id="XP_006831699.1"/>
    </source>
</evidence>
<gene>
    <name evidence="17" type="primary">MYO5A</name>
</gene>
<feature type="domain" description="Dilute" evidence="14">
    <location>
        <begin position="1376"/>
        <end position="1652"/>
    </location>
</feature>
<dbReference type="SMART" id="SM00015">
    <property type="entry name" value="IQ"/>
    <property type="match status" value="6"/>
</dbReference>
<dbReference type="FunFam" id="1.10.10.820:FF:000001">
    <property type="entry name" value="Myosin heavy chain"/>
    <property type="match status" value="1"/>
</dbReference>
<feature type="binding site" evidence="11">
    <location>
        <begin position="32"/>
        <end position="39"/>
    </location>
    <ligand>
        <name>ATP</name>
        <dbReference type="ChEBI" id="CHEBI:30616"/>
    </ligand>
</feature>
<dbReference type="FunFam" id="1.20.58.530:FF:000002">
    <property type="entry name" value="Class V myosin"/>
    <property type="match status" value="1"/>
</dbReference>
<dbReference type="CTD" id="4644"/>
<feature type="region of interest" description="Actin-binding" evidence="11">
    <location>
        <begin position="512"/>
        <end position="534"/>
    </location>
</feature>
<dbReference type="GO" id="GO:0000146">
    <property type="term" value="F:microfilament motor activity"/>
    <property type="evidence" value="ECO:0007669"/>
    <property type="project" value="TreeGrafter"/>
</dbReference>
<evidence type="ECO:0000256" key="6">
    <source>
        <dbReference type="ARBA" id="ARBA00022860"/>
    </source>
</evidence>
<evidence type="ECO:0000256" key="5">
    <source>
        <dbReference type="ARBA" id="ARBA00022840"/>
    </source>
</evidence>
<evidence type="ECO:0000256" key="10">
    <source>
        <dbReference type="ARBA" id="ARBA00023203"/>
    </source>
</evidence>
<dbReference type="Gene3D" id="1.20.58.530">
    <property type="match status" value="1"/>
</dbReference>
<evidence type="ECO:0000259" key="14">
    <source>
        <dbReference type="PROSITE" id="PS51126"/>
    </source>
</evidence>
<dbReference type="InterPro" id="IPR001609">
    <property type="entry name" value="Myosin_head_motor_dom-like"/>
</dbReference>
<feature type="domain" description="Myosin motor" evidence="15">
    <location>
        <begin position="1"/>
        <end position="632"/>
    </location>
</feature>
<evidence type="ECO:0000256" key="9">
    <source>
        <dbReference type="ARBA" id="ARBA00023175"/>
    </source>
</evidence>
<dbReference type="Proteomes" id="UP000504623">
    <property type="component" value="Unplaced"/>
</dbReference>
<keyword evidence="7 12" id="KW-0175">Coiled coil</keyword>
<dbReference type="InterPro" id="IPR058662">
    <property type="entry name" value="Myo5a/b_dom"/>
</dbReference>
<evidence type="ECO:0000256" key="2">
    <source>
        <dbReference type="ARBA" id="ARBA00022553"/>
    </source>
</evidence>
<keyword evidence="10 11" id="KW-0009">Actin-binding</keyword>
<keyword evidence="9 11" id="KW-0505">Motor protein</keyword>
<dbReference type="PANTHER" id="PTHR13140">
    <property type="entry name" value="MYOSIN"/>
    <property type="match status" value="1"/>
</dbReference>
<dbReference type="GO" id="GO:0007015">
    <property type="term" value="P:actin filament organization"/>
    <property type="evidence" value="ECO:0007669"/>
    <property type="project" value="TreeGrafter"/>
</dbReference>
<dbReference type="Gene3D" id="1.10.10.820">
    <property type="match status" value="1"/>
</dbReference>
<dbReference type="InterPro" id="IPR000048">
    <property type="entry name" value="IQ_motif_EF-hand-BS"/>
</dbReference>
<keyword evidence="3" id="KW-0677">Repeat</keyword>
<evidence type="ECO:0000256" key="1">
    <source>
        <dbReference type="ARBA" id="ARBA00008314"/>
    </source>
</evidence>
<dbReference type="PROSITE" id="PS50096">
    <property type="entry name" value="IQ"/>
    <property type="match status" value="6"/>
</dbReference>
<dbReference type="Pfam" id="PF01843">
    <property type="entry name" value="DIL"/>
    <property type="match status" value="1"/>
</dbReference>
<dbReference type="GeneID" id="102834988"/>
<dbReference type="InterPro" id="IPR036961">
    <property type="entry name" value="Kinesin_motor_dom_sf"/>
</dbReference>
<dbReference type="InterPro" id="IPR027417">
    <property type="entry name" value="P-loop_NTPase"/>
</dbReference>
<keyword evidence="6" id="KW-0112">Calmodulin-binding</keyword>
<keyword evidence="5 11" id="KW-0067">ATP-binding</keyword>
<dbReference type="GO" id="GO:0031410">
    <property type="term" value="C:cytoplasmic vesicle"/>
    <property type="evidence" value="ECO:0007669"/>
    <property type="project" value="UniProtKB-ARBA"/>
</dbReference>
<evidence type="ECO:0000259" key="15">
    <source>
        <dbReference type="PROSITE" id="PS51456"/>
    </source>
</evidence>
<sequence length="1697" mass="197321">MGDMDPHIFAVAEEAYKQMARDERNQSIIVSGESGAGKTVSAKYAMRYFATVSGSANEANVEEKVLASNPIMESIGNAKTTRNDNSSRFGKYIEIGFDKRYRIIGANMRTYLLEKSRVVFQAEEERNYHIFYQLCASAKLPEFKMLRLGNANYFHYTKQGGSPVIEGIDDAKEMAHTRQACTLLGISESYQMGIFRILAGILHLGNVGFTSRDSDSCTIPPKHEPLTIFCDLMGVDYEEMCHWLCHRKLATTTETYIKPISKLQATNARDALAKHIYAKLFNWIVDHVNQALHSAVKQHSFIGVLDIYGFETFEINSFEQFCINYANEKLQQQFNMHVFKLEQEEYMKEQIPWTLIDFYDNQPCINLIESKLGILDLLDEECKMPKGTDDTWAQKLYNTHLNKCALFEKPRLSNKAFIIQHFADKVEYQCEGFLEKNKDTVFEEQIKVLKSSKFKMLPELFQDDEKSISPTSATSSGRTLLTRTPAKPTKGRPGQATKEHKKTVGHQFRNSLHLLMETLNATTPHYVRCIKPNDFKFPFTFDEKRAVQQLRACGVLETIRISAAGFPSRWTYQEFFSRYRVLMKQKDVLGDRKQTCKNVLEKLILDKDKYQFGKTKIFFRAGQVAYLEKLRADKLRAACIRIQKTIRGWLLRKKYLRMRKAAITVQRYVRGYQARCYATFLRRTKAATIIQKYWRMYVVRRRYKIRRAATIVLQSYLRGYLARNRYRKILREHKVVIIQKWVRGWLAQKHYKRSIRAIIYLQCCFRRMMAKRELKKLKIEARSVERYKKLHIGMENKIMQLQRKVDEQNKDYKCLMEKLTHLEGIYNTETEKLRSDLERLQLSEEEAKAATKRVLSLQEEIAKLRKDLEQTRSEKKSIEENADRYKQETDKLVSSLTEENTLLKQEKETLNHLIVEQAKEMTETMEKKLIEETKQLELDLNDERLRYQNLLNEFSRLEERYDDLKEEMTLMVNVPKPGHKRTDSTHSSNESEYIFSSEFAETEDIPSRTEEPSEKKVPLDMSLFLKLQKRVTELEQEKQVMQDELDRKEEQMLRSKAKEEERPQIRGAELEYESLKRQELESENKKLKNELNELRKALSEKGAPEVTAPGAPAYRVLMEQLTSVSEELDVRKEEVLILRSQLVSQKEAIQPKDDKNTMTDSTILLEDVQKMKDKGEIAQAYIGLKETNRLLESQLQSQKRSHENEAEVLRGEIQSLKEENNRQQQLLAQNLQLPPEARIEASLQHEITRLTNENLDLMEQLEKQDKTVRKLKKQLKVFAKKIGELEVGQMENISPGQIIDEPIRPVNIPRKEKDFQGMLEYKKEDEQKLVKNLILELKPRGVAVNLIPGLPAYILFMCVRHADYLNDDQKVRSLLTSTINSIKKVLKKRGDDFETVSFWLSNTCRFLHCLKQYSGEEGFMKHNTSRQNEHCLTNFDLAEYRQVLSDLAIQIYQQLVRVLESILQPMIVSGMLEHETIQGMSGVKATGLRKRTSSIADEGAYTLDSILQQLNSFHSVMCQHGMDPELIKQVVKQMFYIVGAVTLNNLLLRKDMCSWSKGMQIRYNVSQLEEWLRDKNLMNSGAKETLEPLIQAAQLLQVKKKTDEDAEAICSMCNSLTTAQIVKVLFLYTPVNEFEERVSVSFIRTIQVRLRDRKDSPQLLMDAKHTFPVTFPFNPSSLALETIQIPASLGLGFISRV</sequence>
<feature type="compositionally biased region" description="Polar residues" evidence="13">
    <location>
        <begin position="468"/>
        <end position="482"/>
    </location>
</feature>
<reference evidence="17" key="1">
    <citation type="submission" date="2025-08" db="UniProtKB">
        <authorList>
            <consortium name="RefSeq"/>
        </authorList>
    </citation>
    <scope>IDENTIFICATION</scope>
    <source>
        <tissue evidence="17">Spleen</tissue>
    </source>
</reference>
<keyword evidence="2" id="KW-0597">Phosphoprotein</keyword>
<dbReference type="Gene3D" id="3.30.70.1590">
    <property type="match status" value="1"/>
</dbReference>
<dbReference type="Gene3D" id="1.20.5.190">
    <property type="match status" value="3"/>
</dbReference>
<evidence type="ECO:0000313" key="16">
    <source>
        <dbReference type="Proteomes" id="UP000504623"/>
    </source>
</evidence>
<comment type="similarity">
    <text evidence="1 11">Belongs to the TRAFAC class myosin-kinesin ATPase superfamily. Myosin family.</text>
</comment>
<dbReference type="PANTHER" id="PTHR13140:SF273">
    <property type="entry name" value="UNCONVENTIONAL MYOSIN-VA"/>
    <property type="match status" value="1"/>
</dbReference>
<dbReference type="InterPro" id="IPR036103">
    <property type="entry name" value="MYSc_Myo5"/>
</dbReference>
<feature type="coiled-coil region" evidence="12">
    <location>
        <begin position="1024"/>
        <end position="1100"/>
    </location>
</feature>
<feature type="coiled-coil region" evidence="12">
    <location>
        <begin position="1192"/>
        <end position="1281"/>
    </location>
</feature>
<proteinExistence type="inferred from homology"/>
<dbReference type="GO" id="GO:0016020">
    <property type="term" value="C:membrane"/>
    <property type="evidence" value="ECO:0007669"/>
    <property type="project" value="TreeGrafter"/>
</dbReference>
<feature type="coiled-coil region" evidence="12">
    <location>
        <begin position="784"/>
        <end position="974"/>
    </location>
</feature>
<dbReference type="OrthoDB" id="6108017at2759"/>
<dbReference type="FunFam" id="3.30.70.1590:FF:000003">
    <property type="entry name" value="Myosin-Va isoform 1"/>
    <property type="match status" value="1"/>
</dbReference>
<dbReference type="GO" id="GO:0005516">
    <property type="term" value="F:calmodulin binding"/>
    <property type="evidence" value="ECO:0007669"/>
    <property type="project" value="UniProtKB-KW"/>
</dbReference>
<evidence type="ECO:0000256" key="4">
    <source>
        <dbReference type="ARBA" id="ARBA00022741"/>
    </source>
</evidence>
<evidence type="ECO:0000256" key="12">
    <source>
        <dbReference type="SAM" id="Coils"/>
    </source>
</evidence>
<keyword evidence="16" id="KW-1185">Reference proteome</keyword>
<accession>A0A9B0SV23</accession>
<dbReference type="FunFam" id="1.20.5.190:FF:000001">
    <property type="entry name" value="unconventional myosin-Va"/>
    <property type="match status" value="2"/>
</dbReference>
<name>A0A9B0SV23_CHRAS</name>
<evidence type="ECO:0000256" key="13">
    <source>
        <dbReference type="SAM" id="MobiDB-lite"/>
    </source>
</evidence>
<dbReference type="CDD" id="cd23767">
    <property type="entry name" value="IQCD"/>
    <property type="match status" value="1"/>
</dbReference>
<dbReference type="FunFam" id="1.20.5.190:FF:000006">
    <property type="entry name" value="Myosin VA"/>
    <property type="match status" value="1"/>
</dbReference>
<dbReference type="CDD" id="cd01380">
    <property type="entry name" value="MYSc_Myo5"/>
    <property type="match status" value="1"/>
</dbReference>
<dbReference type="Gene3D" id="3.40.850.10">
    <property type="entry name" value="Kinesin motor domain"/>
    <property type="match status" value="1"/>
</dbReference>
<evidence type="ECO:0000256" key="3">
    <source>
        <dbReference type="ARBA" id="ARBA00022737"/>
    </source>
</evidence>
<dbReference type="Gene3D" id="1.20.120.720">
    <property type="entry name" value="Myosin VI head, motor domain, U50 subdomain"/>
    <property type="match status" value="1"/>
</dbReference>
<dbReference type="GO" id="GO:0051015">
    <property type="term" value="F:actin filament binding"/>
    <property type="evidence" value="ECO:0007669"/>
    <property type="project" value="TreeGrafter"/>
</dbReference>
<dbReference type="PROSITE" id="PS51456">
    <property type="entry name" value="MYOSIN_MOTOR"/>
    <property type="match status" value="1"/>
</dbReference>
<evidence type="ECO:0000256" key="11">
    <source>
        <dbReference type="PROSITE-ProRule" id="PRU00782"/>
    </source>
</evidence>
<dbReference type="Pfam" id="PF25966">
    <property type="entry name" value="Myo5a"/>
    <property type="match status" value="1"/>
</dbReference>
<dbReference type="Pfam" id="PF00063">
    <property type="entry name" value="Myosin_head"/>
    <property type="match status" value="1"/>
</dbReference>
<dbReference type="GO" id="GO:0016459">
    <property type="term" value="C:myosin complex"/>
    <property type="evidence" value="ECO:0007669"/>
    <property type="project" value="UniProtKB-KW"/>
</dbReference>
<protein>
    <submittedName>
        <fullName evidence="17">Unconventional myosin-Va isoform X3</fullName>
    </submittedName>
</protein>
<dbReference type="SMART" id="SM00242">
    <property type="entry name" value="MYSc"/>
    <property type="match status" value="1"/>
</dbReference>
<keyword evidence="8 11" id="KW-0518">Myosin</keyword>
<keyword evidence="4 11" id="KW-0547">Nucleotide-binding</keyword>
<dbReference type="PRINTS" id="PR00193">
    <property type="entry name" value="MYOSINHEAVY"/>
</dbReference>
<evidence type="ECO:0000256" key="7">
    <source>
        <dbReference type="ARBA" id="ARBA00023054"/>
    </source>
</evidence>
<dbReference type="SMART" id="SM01132">
    <property type="entry name" value="DIL"/>
    <property type="match status" value="1"/>
</dbReference>
<dbReference type="InterPro" id="IPR002710">
    <property type="entry name" value="Dilute_dom"/>
</dbReference>
<dbReference type="GO" id="GO:0005524">
    <property type="term" value="F:ATP binding"/>
    <property type="evidence" value="ECO:0007669"/>
    <property type="project" value="UniProtKB-UniRule"/>
</dbReference>
<feature type="region of interest" description="Disordered" evidence="13">
    <location>
        <begin position="466"/>
        <end position="503"/>
    </location>
</feature>
<dbReference type="RefSeq" id="XP_006831699.1">
    <property type="nucleotide sequence ID" value="XM_006831636.1"/>
</dbReference>
<organism evidence="16 17">
    <name type="scientific">Chrysochloris asiatica</name>
    <name type="common">Cape golden mole</name>
    <dbReference type="NCBI Taxonomy" id="185453"/>
    <lineage>
        <taxon>Eukaryota</taxon>
        <taxon>Metazoa</taxon>
        <taxon>Chordata</taxon>
        <taxon>Craniata</taxon>
        <taxon>Vertebrata</taxon>
        <taxon>Euteleostomi</taxon>
        <taxon>Mammalia</taxon>
        <taxon>Eutheria</taxon>
        <taxon>Afrotheria</taxon>
        <taxon>Chrysochloridae</taxon>
        <taxon>Chrysochlorinae</taxon>
        <taxon>Chrysochloris</taxon>
    </lineage>
</organism>
<dbReference type="Pfam" id="PF00612">
    <property type="entry name" value="IQ"/>
    <property type="match status" value="6"/>
</dbReference>